<organism evidence="1 2">
    <name type="scientific">Saccharopolyspora cebuensis</name>
    <dbReference type="NCBI Taxonomy" id="418759"/>
    <lineage>
        <taxon>Bacteria</taxon>
        <taxon>Bacillati</taxon>
        <taxon>Actinomycetota</taxon>
        <taxon>Actinomycetes</taxon>
        <taxon>Pseudonocardiales</taxon>
        <taxon>Pseudonocardiaceae</taxon>
        <taxon>Saccharopolyspora</taxon>
    </lineage>
</organism>
<name>A0ABV4CWA9_9PSEU</name>
<dbReference type="Proteomes" id="UP001564626">
    <property type="component" value="Unassembled WGS sequence"/>
</dbReference>
<accession>A0ABV4CWA9</accession>
<feature type="non-terminal residue" evidence="1">
    <location>
        <position position="1"/>
    </location>
</feature>
<feature type="non-terminal residue" evidence="1">
    <location>
        <position position="89"/>
    </location>
</feature>
<sequence length="89" mass="9698">LSEAGRSQVISPLMNKLRAFLLRPFVRDALIAGPSTVDMTRVLDEGGICLVRIPKGSLGEETTRLLGSLVVARTWQATTGRARLPQPDR</sequence>
<gene>
    <name evidence="1" type="ORF">AB8O55_30175</name>
</gene>
<evidence type="ECO:0000313" key="2">
    <source>
        <dbReference type="Proteomes" id="UP001564626"/>
    </source>
</evidence>
<evidence type="ECO:0000313" key="1">
    <source>
        <dbReference type="EMBL" id="MEY8043689.1"/>
    </source>
</evidence>
<proteinExistence type="predicted"/>
<protein>
    <submittedName>
        <fullName evidence="1">Type VI secretion protein</fullName>
    </submittedName>
</protein>
<dbReference type="EMBL" id="JBGEHV010000152">
    <property type="protein sequence ID" value="MEY8043689.1"/>
    <property type="molecule type" value="Genomic_DNA"/>
</dbReference>
<comment type="caution">
    <text evidence="1">The sequence shown here is derived from an EMBL/GenBank/DDBJ whole genome shotgun (WGS) entry which is preliminary data.</text>
</comment>
<keyword evidence="2" id="KW-1185">Reference proteome</keyword>
<reference evidence="1 2" key="1">
    <citation type="submission" date="2024-08" db="EMBL/GenBank/DDBJ databases">
        <title>Genome mining of Saccharopolyspora cebuensis PGLac3 from Nigerian medicinal plant.</title>
        <authorList>
            <person name="Ezeobiora C.E."/>
            <person name="Igbokwe N.H."/>
            <person name="Amin D.H."/>
            <person name="Mendie U.E."/>
        </authorList>
    </citation>
    <scope>NUCLEOTIDE SEQUENCE [LARGE SCALE GENOMIC DNA]</scope>
    <source>
        <strain evidence="1 2">PGLac3</strain>
    </source>
</reference>